<protein>
    <submittedName>
        <fullName evidence="3">Uncharacterized protein</fullName>
    </submittedName>
</protein>
<reference evidence="3" key="1">
    <citation type="submission" date="2025-08" db="UniProtKB">
        <authorList>
            <consortium name="RefSeq"/>
        </authorList>
    </citation>
    <scope>IDENTIFICATION</scope>
    <source>
        <tissue evidence="3">Blood</tissue>
    </source>
</reference>
<keyword evidence="2" id="KW-1185">Reference proteome</keyword>
<feature type="region of interest" description="Disordered" evidence="1">
    <location>
        <begin position="8"/>
        <end position="34"/>
    </location>
</feature>
<feature type="region of interest" description="Disordered" evidence="1">
    <location>
        <begin position="100"/>
        <end position="166"/>
    </location>
</feature>
<dbReference type="Proteomes" id="UP001652663">
    <property type="component" value="Chromosome 27"/>
</dbReference>
<name>A0ABM4RQ81_BOSIN</name>
<proteinExistence type="predicted"/>
<evidence type="ECO:0000313" key="3">
    <source>
        <dbReference type="RefSeq" id="XP_070637716.1"/>
    </source>
</evidence>
<evidence type="ECO:0000313" key="2">
    <source>
        <dbReference type="Proteomes" id="UP001652663"/>
    </source>
</evidence>
<feature type="compositionally biased region" description="Basic and acidic residues" evidence="1">
    <location>
        <begin position="218"/>
        <end position="228"/>
    </location>
</feature>
<evidence type="ECO:0000256" key="1">
    <source>
        <dbReference type="SAM" id="MobiDB-lite"/>
    </source>
</evidence>
<organism evidence="2 3">
    <name type="scientific">Bos indicus</name>
    <name type="common">Zebu</name>
    <dbReference type="NCBI Taxonomy" id="9915"/>
    <lineage>
        <taxon>Eukaryota</taxon>
        <taxon>Metazoa</taxon>
        <taxon>Chordata</taxon>
        <taxon>Craniata</taxon>
        <taxon>Vertebrata</taxon>
        <taxon>Euteleostomi</taxon>
        <taxon>Mammalia</taxon>
        <taxon>Eutheria</taxon>
        <taxon>Laurasiatheria</taxon>
        <taxon>Artiodactyla</taxon>
        <taxon>Ruminantia</taxon>
        <taxon>Pecora</taxon>
        <taxon>Bovidae</taxon>
        <taxon>Bovinae</taxon>
        <taxon>Bos</taxon>
    </lineage>
</organism>
<gene>
    <name evidence="3" type="primary">LOC139180161</name>
</gene>
<feature type="region of interest" description="Disordered" evidence="1">
    <location>
        <begin position="205"/>
        <end position="228"/>
    </location>
</feature>
<accession>A0ABM4RQ81</accession>
<dbReference type="GeneID" id="139180161"/>
<feature type="compositionally biased region" description="Pro residues" evidence="1">
    <location>
        <begin position="143"/>
        <end position="154"/>
    </location>
</feature>
<sequence length="228" mass="23222">MICYITQKGGGKGERRCPSLRNLPPKAQRPTLWDSEPPAQLATRRACAIGEGLAAAKPYGKCSLRAGAGGPPESYVSAVPGEVRTASPQPGPRLHLHTCPVTSRSLPSPTRWASVRAGRRGEPETRYSLQRAVLEEAGSTARLPPPPSPPPPLLPGGRRAGARRAAAAPAAAAGGAAAAAVGAAGDAPARLLRRGAVRAAAAAAAAAGEQAGGGGCHRGAENWRRRRS</sequence>
<dbReference type="RefSeq" id="XP_070637716.1">
    <property type="nucleotide sequence ID" value="XM_070781615.1"/>
</dbReference>